<dbReference type="InterPro" id="IPR035451">
    <property type="entry name" value="Ada-like_dom_sf"/>
</dbReference>
<feature type="compositionally biased region" description="Low complexity" evidence="1">
    <location>
        <begin position="443"/>
        <end position="455"/>
    </location>
</feature>
<dbReference type="AlphaFoldDB" id="A0A316U683"/>
<reference evidence="2 3" key="1">
    <citation type="journal article" date="2018" name="Mol. Biol. Evol.">
        <title>Broad Genomic Sampling Reveals a Smut Pathogenic Ancestry of the Fungal Clade Ustilaginomycotina.</title>
        <authorList>
            <person name="Kijpornyongpan T."/>
            <person name="Mondo S.J."/>
            <person name="Barry K."/>
            <person name="Sandor L."/>
            <person name="Lee J."/>
            <person name="Lipzen A."/>
            <person name="Pangilinan J."/>
            <person name="LaButti K."/>
            <person name="Hainaut M."/>
            <person name="Henrissat B."/>
            <person name="Grigoriev I.V."/>
            <person name="Spatafora J.W."/>
            <person name="Aime M.C."/>
        </authorList>
    </citation>
    <scope>NUCLEOTIDE SEQUENCE [LARGE SCALE GENOMIC DNA]</scope>
    <source>
        <strain evidence="2 3">MCA 4718</strain>
    </source>
</reference>
<sequence>MADSGPSPVMTVTEIPASAQQQPGLDQASSAVYSYDRVSNNSCSMALKEVGSSEESLVTIATLSSPSASAHSATSLAEGRHSAGPSLPGYSSAPRPESRGSPASTKSGSPNIRASGRTDSAATELRSMKTGPSASAPPATSPVNLLSLRSPSNFLDSHSTSGLGGAGNPFNTGGNNFSWSPTTTMFFGTKSNGLPSARFSAFTPFKRETLDASPITPSLFTSSGSNGNDGQHSYYSGSSRFGNIIDGSGSATNHHTDWNVQTTSWTGLPTPSSEAVLKSLAGSGSNHVHSSLHVESSSWEGLGSNSLVLHSASQKLLDGNAANGNGTLLGGHASPALFRSGGCANGMLPPTPRTVLSGVTNSRAIPRSAGFSWLYQDMAMPNLNSGGNINTIDQFPNLGRPSAGSGQHINADLHLHHEHQQQNNGSSGGHIFNFSPPQTTLGRPPLSARAPRLRPNGIDSGVNTHGHDWQSEHGHASYDGSSSSVHAHSPGDSEVGDGGAAAARYHARVNGTYATEEAKWLAVQNRDPRASASFFYCVLSTKVSRRHGQ</sequence>
<dbReference type="EMBL" id="KZ819327">
    <property type="protein sequence ID" value="PWN20722.1"/>
    <property type="molecule type" value="Genomic_DNA"/>
</dbReference>
<keyword evidence="3" id="KW-1185">Reference proteome</keyword>
<dbReference type="SUPFAM" id="SSF57884">
    <property type="entry name" value="Ada DNA repair protein, N-terminal domain (N-Ada 10)"/>
    <property type="match status" value="1"/>
</dbReference>
<feature type="region of interest" description="Disordered" evidence="1">
    <location>
        <begin position="419"/>
        <end position="499"/>
    </location>
</feature>
<name>A0A316U683_9BASI</name>
<feature type="compositionally biased region" description="Polar residues" evidence="1">
    <location>
        <begin position="101"/>
        <end position="121"/>
    </location>
</feature>
<dbReference type="Proteomes" id="UP000245942">
    <property type="component" value="Unassembled WGS sequence"/>
</dbReference>
<dbReference type="GeneID" id="37011387"/>
<feature type="region of interest" description="Disordered" evidence="1">
    <location>
        <begin position="64"/>
        <end position="147"/>
    </location>
</feature>
<feature type="compositionally biased region" description="Low complexity" evidence="1">
    <location>
        <begin position="132"/>
        <end position="142"/>
    </location>
</feature>
<gene>
    <name evidence="2" type="ORF">BCV69DRAFT_197459</name>
</gene>
<dbReference type="RefSeq" id="XP_025347882.1">
    <property type="nucleotide sequence ID" value="XM_025489653.1"/>
</dbReference>
<protein>
    <submittedName>
        <fullName evidence="2">Uncharacterized protein</fullName>
    </submittedName>
</protein>
<evidence type="ECO:0000256" key="1">
    <source>
        <dbReference type="SAM" id="MobiDB-lite"/>
    </source>
</evidence>
<dbReference type="Gene3D" id="3.40.10.10">
    <property type="entry name" value="DNA Methylphosphotriester Repair Domain"/>
    <property type="match status" value="1"/>
</dbReference>
<evidence type="ECO:0000313" key="3">
    <source>
        <dbReference type="Proteomes" id="UP000245942"/>
    </source>
</evidence>
<feature type="region of interest" description="Disordered" evidence="1">
    <location>
        <begin position="1"/>
        <end position="25"/>
    </location>
</feature>
<feature type="compositionally biased region" description="Low complexity" evidence="1">
    <location>
        <begin position="64"/>
        <end position="77"/>
    </location>
</feature>
<dbReference type="OrthoDB" id="2447880at2759"/>
<accession>A0A316U683</accession>
<organism evidence="2 3">
    <name type="scientific">Pseudomicrostroma glucosiphilum</name>
    <dbReference type="NCBI Taxonomy" id="1684307"/>
    <lineage>
        <taxon>Eukaryota</taxon>
        <taxon>Fungi</taxon>
        <taxon>Dikarya</taxon>
        <taxon>Basidiomycota</taxon>
        <taxon>Ustilaginomycotina</taxon>
        <taxon>Exobasidiomycetes</taxon>
        <taxon>Microstromatales</taxon>
        <taxon>Microstromatales incertae sedis</taxon>
        <taxon>Pseudomicrostroma</taxon>
    </lineage>
</organism>
<proteinExistence type="predicted"/>
<feature type="compositionally biased region" description="Basic and acidic residues" evidence="1">
    <location>
        <begin position="465"/>
        <end position="476"/>
    </location>
</feature>
<evidence type="ECO:0000313" key="2">
    <source>
        <dbReference type="EMBL" id="PWN20722.1"/>
    </source>
</evidence>